<sequence>MTIGGRSYLQERVLYEYMYQRVTYSKLVLKLVVKEGNIQYKSKNSIVNDISIYNGNFPDVDNIIFKNDSFHKDGRPAEVKFLTSEFNYHKDPNYSTAFKNFLKNRGCIIVLRNNTPPKGLLEKYPIDIYELDYDDFDNFVKENHDRFLHKQIKGRSGIAHKTWLFSATKKNFYSERVQRLNGINVLPAMKSGIWCPKNLTDPNELAENDKVIFIRFSGPQSTQVAVRSYWEENKQIHPDWIIKEIWIGTVTIPLVSREQYCQRFDKKLTDPLWLDEVKAITDGKPKYWPQVFGFKINKVLEKDIFLAKAHEDLNSFVYPILFNLFIQQNAIEISDAQYISLLEWLTTYEEEVALPHLINNNENDPPQISN</sequence>
<evidence type="ECO:0000313" key="1">
    <source>
        <dbReference type="EMBL" id="MBB6451629.1"/>
    </source>
</evidence>
<proteinExistence type="predicted"/>
<dbReference type="Proteomes" id="UP000581688">
    <property type="component" value="Unassembled WGS sequence"/>
</dbReference>
<keyword evidence="2" id="KW-1185">Reference proteome</keyword>
<accession>A0A841PS48</accession>
<gene>
    <name evidence="1" type="ORF">HNQ94_000050</name>
</gene>
<name>A0A841PS48_9BACI</name>
<reference evidence="1 2" key="1">
    <citation type="submission" date="2020-08" db="EMBL/GenBank/DDBJ databases">
        <title>Genomic Encyclopedia of Type Strains, Phase IV (KMG-IV): sequencing the most valuable type-strain genomes for metagenomic binning, comparative biology and taxonomic classification.</title>
        <authorList>
            <person name="Goeker M."/>
        </authorList>
    </citation>
    <scope>NUCLEOTIDE SEQUENCE [LARGE SCALE GENOMIC DNA]</scope>
    <source>
        <strain evidence="1 2">DSM 19612</strain>
    </source>
</reference>
<protein>
    <submittedName>
        <fullName evidence="1">Uncharacterized protein</fullName>
    </submittedName>
</protein>
<evidence type="ECO:0000313" key="2">
    <source>
        <dbReference type="Proteomes" id="UP000581688"/>
    </source>
</evidence>
<comment type="caution">
    <text evidence="1">The sequence shown here is derived from an EMBL/GenBank/DDBJ whole genome shotgun (WGS) entry which is preliminary data.</text>
</comment>
<dbReference type="RefSeq" id="WP_174496259.1">
    <property type="nucleotide sequence ID" value="NZ_CADDWK010000007.1"/>
</dbReference>
<dbReference type="AlphaFoldDB" id="A0A841PS48"/>
<dbReference type="EMBL" id="JACHGH010000001">
    <property type="protein sequence ID" value="MBB6451629.1"/>
    <property type="molecule type" value="Genomic_DNA"/>
</dbReference>
<organism evidence="1 2">
    <name type="scientific">Salirhabdus euzebyi</name>
    <dbReference type="NCBI Taxonomy" id="394506"/>
    <lineage>
        <taxon>Bacteria</taxon>
        <taxon>Bacillati</taxon>
        <taxon>Bacillota</taxon>
        <taxon>Bacilli</taxon>
        <taxon>Bacillales</taxon>
        <taxon>Bacillaceae</taxon>
        <taxon>Salirhabdus</taxon>
    </lineage>
</organism>